<dbReference type="AlphaFoldDB" id="A0A1Q6DS66"/>
<accession>A0A1Q6DS66</accession>
<evidence type="ECO:0000313" key="1">
    <source>
        <dbReference type="EMBL" id="OKY77220.1"/>
    </source>
</evidence>
<protein>
    <submittedName>
        <fullName evidence="1">Nucleotide-binding protein UspA family</fullName>
    </submittedName>
</protein>
<proteinExistence type="predicted"/>
<dbReference type="Gene3D" id="3.40.50.620">
    <property type="entry name" value="HUPs"/>
    <property type="match status" value="1"/>
</dbReference>
<comment type="caution">
    <text evidence="1">The sequence shown here is derived from an EMBL/GenBank/DDBJ whole genome shotgun (WGS) entry which is preliminary data.</text>
</comment>
<dbReference type="InterPro" id="IPR014729">
    <property type="entry name" value="Rossmann-like_a/b/a_fold"/>
</dbReference>
<dbReference type="Proteomes" id="UP000185744">
    <property type="component" value="Unassembled WGS sequence"/>
</dbReference>
<organism evidence="1 2">
    <name type="scientific">Methanohalarchaeum thermophilum</name>
    <dbReference type="NCBI Taxonomy" id="1903181"/>
    <lineage>
        <taxon>Archaea</taxon>
        <taxon>Methanobacteriati</taxon>
        <taxon>Methanobacteriota</taxon>
        <taxon>Methanonatronarchaeia</taxon>
        <taxon>Methanonatronarchaeales</taxon>
        <taxon>Methanonatronarchaeaceae</taxon>
        <taxon>Candidatus Methanohalarchaeum</taxon>
    </lineage>
</organism>
<dbReference type="InParanoid" id="A0A1Q6DS66"/>
<dbReference type="EMBL" id="MSDW01000002">
    <property type="protein sequence ID" value="OKY77220.1"/>
    <property type="molecule type" value="Genomic_DNA"/>
</dbReference>
<evidence type="ECO:0000313" key="2">
    <source>
        <dbReference type="Proteomes" id="UP000185744"/>
    </source>
</evidence>
<keyword evidence="2" id="KW-1185">Reference proteome</keyword>
<gene>
    <name evidence="1" type="ORF">BTN85_1868</name>
</gene>
<sequence length="136" mass="15950">MVEEDIRRILTPIRFPIKYQNKRTLEKAMELSKEHEAELVILHVNLFQNGDTITEAELMREIRDKVGNFEASLVIKEGFLVEESILEEIVRVDPDLVVVGRKEKSVWNKITRKFMGTKRVDHFLKENCECEVISVH</sequence>
<dbReference type="SUPFAM" id="SSF52402">
    <property type="entry name" value="Adenine nucleotide alpha hydrolases-like"/>
    <property type="match status" value="1"/>
</dbReference>
<name>A0A1Q6DS66_METT1</name>
<reference evidence="1" key="1">
    <citation type="submission" date="2016-12" db="EMBL/GenBank/DDBJ databases">
        <title>Discovery of methanogenic haloarchaea.</title>
        <authorList>
            <person name="Sorokin D.Y."/>
            <person name="Makarova K.S."/>
            <person name="Abbas B."/>
            <person name="Ferrer M."/>
            <person name="Golyshin P.N."/>
        </authorList>
    </citation>
    <scope>NUCLEOTIDE SEQUENCE [LARGE SCALE GENOMIC DNA]</scope>
    <source>
        <strain evidence="1">HMET1</strain>
    </source>
</reference>